<dbReference type="EMBL" id="KX765275">
    <property type="protein sequence ID" value="APB61973.1"/>
    <property type="molecule type" value="Genomic_DNA"/>
</dbReference>
<evidence type="ECO:0000313" key="1">
    <source>
        <dbReference type="EMBL" id="APB61973.1"/>
    </source>
</evidence>
<dbReference type="SUPFAM" id="SSF53335">
    <property type="entry name" value="S-adenosyl-L-methionine-dependent methyltransferases"/>
    <property type="match status" value="1"/>
</dbReference>
<dbReference type="AlphaFoldDB" id="A0A1J0AJR1"/>
<geneLocation type="plasmid" evidence="1">
    <name>pGV1512</name>
</geneLocation>
<dbReference type="InterPro" id="IPR029063">
    <property type="entry name" value="SAM-dependent_MTases_sf"/>
</dbReference>
<proteinExistence type="predicted"/>
<accession>A0A1J0AJR1</accession>
<sequence>MDNYSDPWDKIRWHNEEHFSIDEVGFNLVSWGSPKKRTTENNFVLVKDPSFAKSMSRICAPLTPKNIIEFGLYHGASLVLLDKIFTPDSIIGIDERQEHPALSQYRKGSSAHSVIEPYCGVKQDHTDKLIQILESHFPKKNVDLIIDDCSHLYEPTKAAFLTSFPYLKSGGIYIIEDWGWAHWPGEFQKKEFFPGTPLSKLVFELLMLQSVIPNVIAKIETDYNHVAITKGEESSPNNRKLFELIKCKTSIHIEKQ</sequence>
<organism evidence="1">
    <name type="scientific">Vibrio crassostreae</name>
    <dbReference type="NCBI Taxonomy" id="246167"/>
    <lineage>
        <taxon>Bacteria</taxon>
        <taxon>Pseudomonadati</taxon>
        <taxon>Pseudomonadota</taxon>
        <taxon>Gammaproteobacteria</taxon>
        <taxon>Vibrionales</taxon>
        <taxon>Vibrionaceae</taxon>
        <taxon>Vibrio</taxon>
    </lineage>
</organism>
<name>A0A1J0AJR1_9VIBR</name>
<dbReference type="Pfam" id="PF13578">
    <property type="entry name" value="Methyltransf_24"/>
    <property type="match status" value="1"/>
</dbReference>
<dbReference type="Gene3D" id="3.40.50.150">
    <property type="entry name" value="Vaccinia Virus protein VP39"/>
    <property type="match status" value="1"/>
</dbReference>
<keyword evidence="1" id="KW-0614">Plasmid</keyword>
<evidence type="ECO:0008006" key="2">
    <source>
        <dbReference type="Google" id="ProtNLM"/>
    </source>
</evidence>
<protein>
    <recommendedName>
        <fullName evidence="2">Methyltransferase family protein</fullName>
    </recommendedName>
</protein>
<dbReference type="RefSeq" id="WP_048664376.1">
    <property type="nucleotide sequence ID" value="NZ_CAWOGL010000025.1"/>
</dbReference>
<reference evidence="1" key="1">
    <citation type="submission" date="2016-08" db="EMBL/GenBank/DDBJ databases">
        <title>V. crassostreae, an oyster benign colonizer that turned into a pathogen after being invaded by a plasmid.</title>
        <authorList>
            <person name="Bruto M."/>
            <person name="James A."/>
            <person name="Petton B."/>
            <person name="Labreuche Y."/>
            <person name="Chenivesse S."/>
            <person name="Alunno-Bruscia M."/>
            <person name="Polz M.F."/>
            <person name="Le Roux F."/>
        </authorList>
    </citation>
    <scope>NUCLEOTIDE SEQUENCE</scope>
    <source>
        <strain evidence="1">J5-20</strain>
        <plasmid evidence="1">pGV1512</plasmid>
    </source>
</reference>